<keyword evidence="7" id="KW-0406">Ion transport</keyword>
<comment type="caution">
    <text evidence="14">The sequence shown here is derived from an EMBL/GenBank/DDBJ whole genome shotgun (WGS) entry which is preliminary data.</text>
</comment>
<sequence length="1423" mass="161187">SLEYCLDVGNINLSAIRTVRVLRPLRAINRIPSMRILVMLLLDTLPMLGNVLLLCFFVFFIFGIVGVQLWAGILRQRCYIELPPNTSLPEYISPYYYERVKVLNPVSTYYQSPEADKDYICSLDKDNGVHRCSNLPPSRMGGRPCNGTALPFSNNSPSGGSCVDWNRYYTNCRAGDRNPFQGAISFDNIGLAWVAIFLVISLEGWTDIMYYVQDAHSFWDFTYFILLIVVGSFFMINLCLVVIATQFSETKKREMERMRIERARFHSSSTLASTNASQSSGCYTQLFKYIVHLGRRTQRKFLRFCRKHRRKATPEPPLPITLRRRGSRRWQPGQSSLKNSGSRVQSDSTPSAGEEGARKMPLAPFASPEISDIDLVASPRDATAHSLDIRPESLHHSIPSAPQRKQSTPNSRNSQLTCAELLAIGATQSTALAGFGNTFALQRFYSNLDRGEKHLSAPQLVFHSPETAESRLHTTDECWSEESEADFGASAPFCRWWSRQQSRVKSFTDHRYFQRGILTAILVNTLSMGIEYHNQPDELTLAVEISNVIFTAVFFLEMILKMFAEGFCSYISSGFNVFDSVIVVLSLVELCQSSGGGGSGLSVLRTFRLLRILKLVRFLPALRRQLIIMLRTVDNVAVFFALLILFIFIFSILGMNLFGCKFCRKLPDGATQCDRKNFDSLLWAIVTVFQVSHIRFPPRNPNPKQMDILSKIFMPIEFAESLFKILTQEDWNVVLFNGMEKTSHWAALYFVALMTFGNYVLFNLLVAILVEGFSAEDDKRESGSRSRSCSLCEKQECETSTDKENPDPKWDEEDPKDNIEKEIKMKAYPYVLTVLKEGGATTNLCFPPVITHTAATPQGSPNATLTLQRPEKTLNVSNPSLDKNPTPVSLSPEVNGVYPVFQVASLNIPSIHLAAGGSPQNSRRSSVIVALSRQSSIISNISRKNSLGPCFSLQAKGNFNGWRAHKRKKSENESSENGSGSEDVVLNNMTSHSPSHPSNGDHGHCNGSIPTLQNTPNNKRPIANHNSNSPQNSIKSISLSQYREHQHTPCSRQMSLNSSLHSQNTLSPSNTYCRAASLSGASLKDDFKPNNLDEDKKEDTNQVAVTDCELPNKLLNRYGELQRRTTRFTRSCPHGRGQDEEEEHLLFYWSDSKAWRMFTLCFLKLCWFFEPKGWIKEREDYSLFLFSKSNCLRQICCRIAENKWFDYAILVFIASNCVTLAMERPTIPPDSYERLFLTGTNYIFIIVFTFEMIVKVMAKGLWYGRNAYFKSGWNIMDGFVVGISLVDVLLSFVAESSPKIFGILRVFRLLRSLRPLRVINRAPGLKLVVQTLLSSLRPIGNIVLICCTFFIIFGILGVQPIENYNEWRLLYFISFLLLVAFFVLNMFVGVVVENFHRCREQQELEEKARRAAKRAKKMDKKRR</sequence>
<feature type="transmembrane region" description="Helical" evidence="12">
    <location>
        <begin position="636"/>
        <end position="659"/>
    </location>
</feature>
<feature type="transmembrane region" description="Helical" evidence="12">
    <location>
        <begin position="47"/>
        <end position="71"/>
    </location>
</feature>
<evidence type="ECO:0000256" key="4">
    <source>
        <dbReference type="ARBA" id="ARBA00022737"/>
    </source>
</evidence>
<keyword evidence="6 12" id="KW-1133">Transmembrane helix</keyword>
<feature type="region of interest" description="Disordered" evidence="11">
    <location>
        <begin position="312"/>
        <end position="359"/>
    </location>
</feature>
<feature type="domain" description="Ion transport" evidence="13">
    <location>
        <begin position="1364"/>
        <end position="1403"/>
    </location>
</feature>
<feature type="domain" description="Ion transport" evidence="13">
    <location>
        <begin position="10"/>
        <end position="254"/>
    </location>
</feature>
<keyword evidence="5" id="KW-0851">Voltage-gated channel</keyword>
<evidence type="ECO:0000256" key="11">
    <source>
        <dbReference type="SAM" id="MobiDB-lite"/>
    </source>
</evidence>
<dbReference type="GO" id="GO:0001518">
    <property type="term" value="C:voltage-gated sodium channel complex"/>
    <property type="evidence" value="ECO:0007669"/>
    <property type="project" value="TreeGrafter"/>
</dbReference>
<feature type="transmembrane region" description="Helical" evidence="12">
    <location>
        <begin position="183"/>
        <end position="202"/>
    </location>
</feature>
<keyword evidence="8 12" id="KW-0472">Membrane</keyword>
<evidence type="ECO:0000256" key="3">
    <source>
        <dbReference type="ARBA" id="ARBA00022692"/>
    </source>
</evidence>
<dbReference type="GO" id="GO:0086010">
    <property type="term" value="P:membrane depolarization during action potential"/>
    <property type="evidence" value="ECO:0007669"/>
    <property type="project" value="TreeGrafter"/>
</dbReference>
<protein>
    <submittedName>
        <fullName evidence="14">Voltage-dependent T-type calcium channel subunit alpha-1H</fullName>
    </submittedName>
</protein>
<dbReference type="Pfam" id="PF00520">
    <property type="entry name" value="Ion_trans"/>
    <property type="match status" value="5"/>
</dbReference>
<feature type="transmembrane region" description="Helical" evidence="12">
    <location>
        <begin position="222"/>
        <end position="247"/>
    </location>
</feature>
<feature type="compositionally biased region" description="Basic and acidic residues" evidence="11">
    <location>
        <begin position="793"/>
        <end position="809"/>
    </location>
</feature>
<feature type="non-terminal residue" evidence="14">
    <location>
        <position position="1423"/>
    </location>
</feature>
<keyword evidence="15" id="KW-1185">Reference proteome</keyword>
<name>A0A8X6WMJ3_9ARAC</name>
<dbReference type="PANTHER" id="PTHR10037:SF230">
    <property type="entry name" value="CA[2+]-CHANNEL PROTEIN ALPHA[[1]] SUBUNIT T, ISOFORM F"/>
    <property type="match status" value="1"/>
</dbReference>
<feature type="region of interest" description="Disordered" evidence="11">
    <location>
        <begin position="386"/>
        <end position="411"/>
    </location>
</feature>
<keyword evidence="9" id="KW-0325">Glycoprotein</keyword>
<dbReference type="OrthoDB" id="6422584at2759"/>
<dbReference type="GO" id="GO:0005248">
    <property type="term" value="F:voltage-gated sodium channel activity"/>
    <property type="evidence" value="ECO:0007669"/>
    <property type="project" value="TreeGrafter"/>
</dbReference>
<dbReference type="InterPro" id="IPR027359">
    <property type="entry name" value="Volt_channel_dom_sf"/>
</dbReference>
<feature type="domain" description="Ion transport" evidence="13">
    <location>
        <begin position="510"/>
        <end position="691"/>
    </location>
</feature>
<dbReference type="PANTHER" id="PTHR10037">
    <property type="entry name" value="VOLTAGE-GATED CATION CHANNEL CALCIUM AND SODIUM"/>
    <property type="match status" value="1"/>
</dbReference>
<feature type="non-terminal residue" evidence="14">
    <location>
        <position position="1"/>
    </location>
</feature>
<evidence type="ECO:0000256" key="12">
    <source>
        <dbReference type="SAM" id="Phobius"/>
    </source>
</evidence>
<evidence type="ECO:0000256" key="1">
    <source>
        <dbReference type="ARBA" id="ARBA00004141"/>
    </source>
</evidence>
<dbReference type="EMBL" id="BMAV01000036">
    <property type="protein sequence ID" value="GFY37004.1"/>
    <property type="molecule type" value="Genomic_DNA"/>
</dbReference>
<proteinExistence type="predicted"/>
<feature type="transmembrane region" description="Helical" evidence="12">
    <location>
        <begin position="746"/>
        <end position="770"/>
    </location>
</feature>
<evidence type="ECO:0000313" key="14">
    <source>
        <dbReference type="EMBL" id="GFY37004.1"/>
    </source>
</evidence>
<reference evidence="14" key="1">
    <citation type="submission" date="2020-08" db="EMBL/GenBank/DDBJ databases">
        <title>Multicomponent nature underlies the extraordinary mechanical properties of spider dragline silk.</title>
        <authorList>
            <person name="Kono N."/>
            <person name="Nakamura H."/>
            <person name="Mori M."/>
            <person name="Yoshida Y."/>
            <person name="Ohtoshi R."/>
            <person name="Malay A.D."/>
            <person name="Moran D.A.P."/>
            <person name="Tomita M."/>
            <person name="Numata K."/>
            <person name="Arakawa K."/>
        </authorList>
    </citation>
    <scope>NUCLEOTIDE SEQUENCE</scope>
</reference>
<evidence type="ECO:0000256" key="9">
    <source>
        <dbReference type="ARBA" id="ARBA00023180"/>
    </source>
</evidence>
<feature type="compositionally biased region" description="Polar residues" evidence="11">
    <location>
        <begin position="1048"/>
        <end position="1066"/>
    </location>
</feature>
<evidence type="ECO:0000256" key="5">
    <source>
        <dbReference type="ARBA" id="ARBA00022882"/>
    </source>
</evidence>
<evidence type="ECO:0000256" key="8">
    <source>
        <dbReference type="ARBA" id="ARBA00023136"/>
    </source>
</evidence>
<evidence type="ECO:0000256" key="6">
    <source>
        <dbReference type="ARBA" id="ARBA00022989"/>
    </source>
</evidence>
<feature type="compositionally biased region" description="Polar residues" evidence="11">
    <location>
        <begin position="987"/>
        <end position="998"/>
    </location>
</feature>
<accession>A0A8X6WMJ3</accession>
<dbReference type="SUPFAM" id="SSF81324">
    <property type="entry name" value="Voltage-gated potassium channels"/>
    <property type="match status" value="3"/>
</dbReference>
<feature type="transmembrane region" description="Helical" evidence="12">
    <location>
        <begin position="567"/>
        <end position="588"/>
    </location>
</feature>
<feature type="compositionally biased region" description="Polar residues" evidence="11">
    <location>
        <begin position="1008"/>
        <end position="1041"/>
    </location>
</feature>
<feature type="transmembrane region" description="Helical" evidence="12">
    <location>
        <begin position="1242"/>
        <end position="1263"/>
    </location>
</feature>
<dbReference type="FunFam" id="1.20.120.350:FF:000009">
    <property type="entry name" value="Voltage-dependent T-type calcium channel subunit alpha"/>
    <property type="match status" value="1"/>
</dbReference>
<dbReference type="Gene3D" id="1.20.120.350">
    <property type="entry name" value="Voltage-gated potassium channels. Chain C"/>
    <property type="match status" value="2"/>
</dbReference>
<keyword evidence="4" id="KW-0677">Repeat</keyword>
<gene>
    <name evidence="14" type="primary">Cacna1h</name>
    <name evidence="14" type="ORF">TNIN_275621</name>
</gene>
<feature type="region of interest" description="Disordered" evidence="11">
    <location>
        <begin position="964"/>
        <end position="1066"/>
    </location>
</feature>
<feature type="domain" description="Ion transport" evidence="13">
    <location>
        <begin position="1202"/>
        <end position="1359"/>
    </location>
</feature>
<feature type="transmembrane region" description="Helical" evidence="12">
    <location>
        <begin position="1275"/>
        <end position="1294"/>
    </location>
</feature>
<feature type="transmembrane region" description="Helical" evidence="12">
    <location>
        <begin position="1339"/>
        <end position="1358"/>
    </location>
</feature>
<dbReference type="Gene3D" id="1.10.287.70">
    <property type="match status" value="4"/>
</dbReference>
<dbReference type="InterPro" id="IPR043203">
    <property type="entry name" value="VGCC_Ca_Na"/>
</dbReference>
<dbReference type="FunFam" id="1.20.120.350:FF:000007">
    <property type="entry name" value="Voltage-dependent T-type calcium channel subunit alpha"/>
    <property type="match status" value="1"/>
</dbReference>
<dbReference type="GO" id="GO:0070509">
    <property type="term" value="P:calcium ion import"/>
    <property type="evidence" value="ECO:0007669"/>
    <property type="project" value="TreeGrafter"/>
</dbReference>
<keyword evidence="3 12" id="KW-0812">Transmembrane</keyword>
<evidence type="ECO:0000259" key="13">
    <source>
        <dbReference type="Pfam" id="PF00520"/>
    </source>
</evidence>
<organism evidence="14 15">
    <name type="scientific">Trichonephila inaurata madagascariensis</name>
    <dbReference type="NCBI Taxonomy" id="2747483"/>
    <lineage>
        <taxon>Eukaryota</taxon>
        <taxon>Metazoa</taxon>
        <taxon>Ecdysozoa</taxon>
        <taxon>Arthropoda</taxon>
        <taxon>Chelicerata</taxon>
        <taxon>Arachnida</taxon>
        <taxon>Araneae</taxon>
        <taxon>Araneomorphae</taxon>
        <taxon>Entelegynae</taxon>
        <taxon>Araneoidea</taxon>
        <taxon>Nephilidae</taxon>
        <taxon>Trichonephila</taxon>
        <taxon>Trichonephila inaurata</taxon>
    </lineage>
</organism>
<dbReference type="GO" id="GO:0008332">
    <property type="term" value="F:low voltage-gated calcium channel activity"/>
    <property type="evidence" value="ECO:0007669"/>
    <property type="project" value="TreeGrafter"/>
</dbReference>
<dbReference type="InterPro" id="IPR005821">
    <property type="entry name" value="Ion_trans_dom"/>
</dbReference>
<feature type="domain" description="Ion transport" evidence="13">
    <location>
        <begin position="721"/>
        <end position="780"/>
    </location>
</feature>
<feature type="transmembrane region" description="Helical" evidence="12">
    <location>
        <begin position="1204"/>
        <end position="1222"/>
    </location>
</feature>
<feature type="transmembrane region" description="Helical" evidence="12">
    <location>
        <begin position="512"/>
        <end position="533"/>
    </location>
</feature>
<feature type="transmembrane region" description="Helical" evidence="12">
    <location>
        <begin position="1370"/>
        <end position="1392"/>
    </location>
</feature>
<keyword evidence="2" id="KW-0813">Transport</keyword>
<feature type="transmembrane region" description="Helical" evidence="12">
    <location>
        <begin position="539"/>
        <end position="560"/>
    </location>
</feature>
<evidence type="ECO:0000256" key="2">
    <source>
        <dbReference type="ARBA" id="ARBA00022448"/>
    </source>
</evidence>
<comment type="subcellular location">
    <subcellularLocation>
        <location evidence="1">Membrane</location>
        <topology evidence="1">Multi-pass membrane protein</topology>
    </subcellularLocation>
</comment>
<feature type="region of interest" description="Disordered" evidence="11">
    <location>
        <begin position="779"/>
        <end position="818"/>
    </location>
</feature>
<evidence type="ECO:0000256" key="7">
    <source>
        <dbReference type="ARBA" id="ARBA00023065"/>
    </source>
</evidence>
<evidence type="ECO:0000256" key="10">
    <source>
        <dbReference type="ARBA" id="ARBA00023303"/>
    </source>
</evidence>
<keyword evidence="10" id="KW-0407">Ion channel</keyword>
<dbReference type="GO" id="GO:0043005">
    <property type="term" value="C:neuron projection"/>
    <property type="evidence" value="ECO:0007669"/>
    <property type="project" value="TreeGrafter"/>
</dbReference>
<evidence type="ECO:0000313" key="15">
    <source>
        <dbReference type="Proteomes" id="UP000886998"/>
    </source>
</evidence>
<feature type="compositionally biased region" description="Polar residues" evidence="11">
    <location>
        <begin position="332"/>
        <end position="351"/>
    </location>
</feature>
<dbReference type="Proteomes" id="UP000886998">
    <property type="component" value="Unassembled WGS sequence"/>
</dbReference>